<comment type="caution">
    <text evidence="7">The sequence shown here is derived from an EMBL/GenBank/DDBJ whole genome shotgun (WGS) entry which is preliminary data.</text>
</comment>
<name>S8BX69_DACHA</name>
<evidence type="ECO:0000256" key="3">
    <source>
        <dbReference type="ARBA" id="ARBA00022729"/>
    </source>
</evidence>
<evidence type="ECO:0000256" key="6">
    <source>
        <dbReference type="SAM" id="SignalP"/>
    </source>
</evidence>
<dbReference type="GO" id="GO:0070008">
    <property type="term" value="F:serine-type exopeptidase activity"/>
    <property type="evidence" value="ECO:0007669"/>
    <property type="project" value="InterPro"/>
</dbReference>
<evidence type="ECO:0000256" key="1">
    <source>
        <dbReference type="ARBA" id="ARBA00011079"/>
    </source>
</evidence>
<dbReference type="EMBL" id="AQGS01000443">
    <property type="protein sequence ID" value="EPS39867.1"/>
    <property type="molecule type" value="Genomic_DNA"/>
</dbReference>
<keyword evidence="5" id="KW-0325">Glycoprotein</keyword>
<dbReference type="MEROPS" id="S28.004"/>
<dbReference type="GO" id="GO:0008239">
    <property type="term" value="F:dipeptidyl-peptidase activity"/>
    <property type="evidence" value="ECO:0007669"/>
    <property type="project" value="TreeGrafter"/>
</dbReference>
<evidence type="ECO:0000256" key="4">
    <source>
        <dbReference type="ARBA" id="ARBA00022801"/>
    </source>
</evidence>
<dbReference type="OrthoDB" id="1735038at2759"/>
<feature type="chain" id="PRO_5004561666" description="Serine carboxypeptidase S28" evidence="6">
    <location>
        <begin position="21"/>
        <end position="549"/>
    </location>
</feature>
<dbReference type="eggNOG" id="KOG2182">
    <property type="taxonomic scope" value="Eukaryota"/>
</dbReference>
<dbReference type="AlphaFoldDB" id="S8BX69"/>
<dbReference type="InterPro" id="IPR008758">
    <property type="entry name" value="Peptidase_S28"/>
</dbReference>
<reference evidence="7 8" key="1">
    <citation type="journal article" date="2013" name="PLoS Genet.">
        <title>Genomic mechanisms accounting for the adaptation to parasitism in nematode-trapping fungi.</title>
        <authorList>
            <person name="Meerupati T."/>
            <person name="Andersson K.M."/>
            <person name="Friman E."/>
            <person name="Kumar D."/>
            <person name="Tunlid A."/>
            <person name="Ahren D."/>
        </authorList>
    </citation>
    <scope>NUCLEOTIDE SEQUENCE [LARGE SCALE GENOMIC DNA]</scope>
    <source>
        <strain evidence="7 8">CBS 200.50</strain>
    </source>
</reference>
<evidence type="ECO:0000313" key="8">
    <source>
        <dbReference type="Proteomes" id="UP000015100"/>
    </source>
</evidence>
<evidence type="ECO:0000256" key="5">
    <source>
        <dbReference type="ARBA" id="ARBA00023180"/>
    </source>
</evidence>
<dbReference type="PANTHER" id="PTHR11010">
    <property type="entry name" value="PROTEASE S28 PRO-X CARBOXYPEPTIDASE-RELATED"/>
    <property type="match status" value="1"/>
</dbReference>
<keyword evidence="3 6" id="KW-0732">Signal</keyword>
<evidence type="ECO:0000256" key="2">
    <source>
        <dbReference type="ARBA" id="ARBA00022670"/>
    </source>
</evidence>
<reference evidence="8" key="2">
    <citation type="submission" date="2013-04" db="EMBL/GenBank/DDBJ databases">
        <title>Genomic mechanisms accounting for the adaptation to parasitism in nematode-trapping fungi.</title>
        <authorList>
            <person name="Ahren D.G."/>
        </authorList>
    </citation>
    <scope>NUCLEOTIDE SEQUENCE [LARGE SCALE GENOMIC DNA]</scope>
    <source>
        <strain evidence="8">CBS 200.50</strain>
    </source>
</reference>
<evidence type="ECO:0000313" key="7">
    <source>
        <dbReference type="EMBL" id="EPS39867.1"/>
    </source>
</evidence>
<keyword evidence="4" id="KW-0378">Hydrolase</keyword>
<dbReference type="OMA" id="MRQWYHQ"/>
<dbReference type="HOGENOM" id="CLU_023630_0_1_1"/>
<dbReference type="InterPro" id="IPR029058">
    <property type="entry name" value="AB_hydrolase_fold"/>
</dbReference>
<dbReference type="Gene3D" id="3.40.50.1820">
    <property type="entry name" value="alpha/beta hydrolase"/>
    <property type="match status" value="2"/>
</dbReference>
<dbReference type="SUPFAM" id="SSF53474">
    <property type="entry name" value="alpha/beta-Hydrolases"/>
    <property type="match status" value="1"/>
</dbReference>
<organism evidence="7 8">
    <name type="scientific">Dactylellina haptotyla (strain CBS 200.50)</name>
    <name type="common">Nematode-trapping fungus</name>
    <name type="synonym">Monacrosporium haptotylum</name>
    <dbReference type="NCBI Taxonomy" id="1284197"/>
    <lineage>
        <taxon>Eukaryota</taxon>
        <taxon>Fungi</taxon>
        <taxon>Dikarya</taxon>
        <taxon>Ascomycota</taxon>
        <taxon>Pezizomycotina</taxon>
        <taxon>Orbiliomycetes</taxon>
        <taxon>Orbiliales</taxon>
        <taxon>Orbiliaceae</taxon>
        <taxon>Dactylellina</taxon>
    </lineage>
</organism>
<protein>
    <recommendedName>
        <fullName evidence="9">Serine carboxypeptidase S28</fullName>
    </recommendedName>
</protein>
<comment type="similarity">
    <text evidence="1">Belongs to the peptidase S28 family.</text>
</comment>
<proteinExistence type="inferred from homology"/>
<feature type="signal peptide" evidence="6">
    <location>
        <begin position="1"/>
        <end position="20"/>
    </location>
</feature>
<dbReference type="Proteomes" id="UP000015100">
    <property type="component" value="Unassembled WGS sequence"/>
</dbReference>
<evidence type="ECO:0008006" key="9">
    <source>
        <dbReference type="Google" id="ProtNLM"/>
    </source>
</evidence>
<dbReference type="PANTHER" id="PTHR11010:SF117">
    <property type="entry name" value="SERINE PROTEASE 16"/>
    <property type="match status" value="1"/>
</dbReference>
<accession>S8BX69</accession>
<gene>
    <name evidence="7" type="ORF">H072_6236</name>
</gene>
<dbReference type="Pfam" id="PF05577">
    <property type="entry name" value="Peptidase_S28"/>
    <property type="match status" value="1"/>
</dbReference>
<sequence>MRGAIICAAIAALASGLAQAEPADEFPRYRLPLQPPGLRKRQEEALRLELEKRAGTESEGSNITYTQKWFRQKTDHFDPSNNNTFQQRYWISTQFYKPGGPIIVLEGGETSGAGRVTYMQTGIGRYLTEYLGGIGVVLEHRYYGQSYVTQNLTNESLKYLNTSLSLKDNAYFAENLWKDLPANLSHIRPDETPFISYGGSYAGAKSAFLQIEYPEAYYGSLASSAVVWAGENFWEYNEPLRKNGDPICVAILEETARRMDNYSATGGQALDDFKNLFGVKNVENRDAAQFIFGVLGIWQGGNWDKTLSGAKSWDKFCANITDGLNEGYFDHSCDETVLSATPAGEYLDIEKGIQNFARWTRRSVQSNCGNGNVTECLSTSDEQGFAGTSLADSWKLWSWQVCTEWGYLMGGAPAGFPTLMPRIVDMKYLRRMCQYTFNFPPDFVIDSDKVLKYGGFNLTAPRLMYIDGDNDPWLYATAHSPYSPQKDRSDRLSVLIKESWHHNDENGLGDISLEPERIQEVHRLQIEVVGDWVKEFHEKKGRQWKPPRV</sequence>
<keyword evidence="8" id="KW-1185">Reference proteome</keyword>
<dbReference type="GO" id="GO:0006508">
    <property type="term" value="P:proteolysis"/>
    <property type="evidence" value="ECO:0007669"/>
    <property type="project" value="UniProtKB-KW"/>
</dbReference>
<keyword evidence="2" id="KW-0645">Protease</keyword>